<organism evidence="1 2">
    <name type="scientific">Austropuccinia psidii MF-1</name>
    <dbReference type="NCBI Taxonomy" id="1389203"/>
    <lineage>
        <taxon>Eukaryota</taxon>
        <taxon>Fungi</taxon>
        <taxon>Dikarya</taxon>
        <taxon>Basidiomycota</taxon>
        <taxon>Pucciniomycotina</taxon>
        <taxon>Pucciniomycetes</taxon>
        <taxon>Pucciniales</taxon>
        <taxon>Sphaerophragmiaceae</taxon>
        <taxon>Austropuccinia</taxon>
    </lineage>
</organism>
<dbReference type="Proteomes" id="UP000765509">
    <property type="component" value="Unassembled WGS sequence"/>
</dbReference>
<evidence type="ECO:0000313" key="2">
    <source>
        <dbReference type="Proteomes" id="UP000765509"/>
    </source>
</evidence>
<evidence type="ECO:0000313" key="1">
    <source>
        <dbReference type="EMBL" id="MBW0471135.1"/>
    </source>
</evidence>
<dbReference type="EMBL" id="AVOT02002672">
    <property type="protein sequence ID" value="MBW0471135.1"/>
    <property type="molecule type" value="Genomic_DNA"/>
</dbReference>
<keyword evidence="2" id="KW-1185">Reference proteome</keyword>
<protein>
    <submittedName>
        <fullName evidence="1">Uncharacterized protein</fullName>
    </submittedName>
</protein>
<dbReference type="AlphaFoldDB" id="A0A9Q3BUR7"/>
<comment type="caution">
    <text evidence="1">The sequence shown here is derived from an EMBL/GenBank/DDBJ whole genome shotgun (WGS) entry which is preliminary data.</text>
</comment>
<name>A0A9Q3BUR7_9BASI</name>
<accession>A0A9Q3BUR7</accession>
<dbReference type="OrthoDB" id="2507389at2759"/>
<gene>
    <name evidence="1" type="ORF">O181_010850</name>
</gene>
<sequence>MPGTTSKSHQHTWTPPEESFFQDNQISLSSAALPKKKSEAQHLQLKLYPQLQRWTNLSPIFLYWCPGNVGIPENEKIQQVSQAL</sequence>
<reference evidence="1" key="1">
    <citation type="submission" date="2021-03" db="EMBL/GenBank/DDBJ databases">
        <title>Draft genome sequence of rust myrtle Austropuccinia psidii MF-1, a brazilian biotype.</title>
        <authorList>
            <person name="Quecine M.C."/>
            <person name="Pachon D.M.R."/>
            <person name="Bonatelli M.L."/>
            <person name="Correr F.H."/>
            <person name="Franceschini L.M."/>
            <person name="Leite T.F."/>
            <person name="Margarido G.R.A."/>
            <person name="Almeida C.A."/>
            <person name="Ferrarezi J.A."/>
            <person name="Labate C.A."/>
        </authorList>
    </citation>
    <scope>NUCLEOTIDE SEQUENCE</scope>
    <source>
        <strain evidence="1">MF-1</strain>
    </source>
</reference>
<proteinExistence type="predicted"/>